<dbReference type="AlphaFoldDB" id="A0A917H5R6"/>
<evidence type="ECO:0000313" key="1">
    <source>
        <dbReference type="EMBL" id="GGG68246.1"/>
    </source>
</evidence>
<dbReference type="RefSeq" id="WP_188539689.1">
    <property type="nucleotide sequence ID" value="NZ_BMEQ01000029.1"/>
</dbReference>
<sequence>MTPFSAAEHPRSGNGQFIARAHGEAAVSLTGPAPVPQAEVASLAGLLDDQEIPEHERVEALGELVRHAAAASDLDPEDLLHATPRALDRYRSGIPEGIARTAAGEWNRGGYSPDARAKALDVVAVAEKRRLKQSLGEHLVGQADQYPKVADTLQANGWGYANTALEGTDREVTSWYLSRHLAGGKRFSYSAEPTAAEKLAAAAMLEDGLRPGSTLLDLRADTALVEWADDDQDNSALQRIALAAVDHPEAVQYSGSRGHYRNDPSRTEQIRALAHDAHARKLAVAAIFNDDSIMDSHPDPAMVVTEALIHPGDAVKYGL</sequence>
<name>A0A917H5R6_9MICC</name>
<dbReference type="Proteomes" id="UP000638848">
    <property type="component" value="Unassembled WGS sequence"/>
</dbReference>
<reference evidence="1" key="1">
    <citation type="journal article" date="2014" name="Int. J. Syst. Evol. Microbiol.">
        <title>Complete genome sequence of Corynebacterium casei LMG S-19264T (=DSM 44701T), isolated from a smear-ripened cheese.</title>
        <authorList>
            <consortium name="US DOE Joint Genome Institute (JGI-PGF)"/>
            <person name="Walter F."/>
            <person name="Albersmeier A."/>
            <person name="Kalinowski J."/>
            <person name="Ruckert C."/>
        </authorList>
    </citation>
    <scope>NUCLEOTIDE SEQUENCE</scope>
    <source>
        <strain evidence="1">CGMCC 1.12187</strain>
    </source>
</reference>
<dbReference type="EMBL" id="BMEQ01000029">
    <property type="protein sequence ID" value="GGG68246.1"/>
    <property type="molecule type" value="Genomic_DNA"/>
</dbReference>
<comment type="caution">
    <text evidence="1">The sequence shown here is derived from an EMBL/GenBank/DDBJ whole genome shotgun (WGS) entry which is preliminary data.</text>
</comment>
<proteinExistence type="predicted"/>
<gene>
    <name evidence="1" type="ORF">GCM10011374_35740</name>
</gene>
<organism evidence="1 2">
    <name type="scientific">Kocuria dechangensis</name>
    <dbReference type="NCBI Taxonomy" id="1176249"/>
    <lineage>
        <taxon>Bacteria</taxon>
        <taxon>Bacillati</taxon>
        <taxon>Actinomycetota</taxon>
        <taxon>Actinomycetes</taxon>
        <taxon>Micrococcales</taxon>
        <taxon>Micrococcaceae</taxon>
        <taxon>Kocuria</taxon>
    </lineage>
</organism>
<accession>A0A917H5R6</accession>
<keyword evidence="2" id="KW-1185">Reference proteome</keyword>
<evidence type="ECO:0000313" key="2">
    <source>
        <dbReference type="Proteomes" id="UP000638848"/>
    </source>
</evidence>
<protein>
    <submittedName>
        <fullName evidence="1">Uncharacterized protein</fullName>
    </submittedName>
</protein>
<reference evidence="1" key="2">
    <citation type="submission" date="2020-09" db="EMBL/GenBank/DDBJ databases">
        <authorList>
            <person name="Sun Q."/>
            <person name="Zhou Y."/>
        </authorList>
    </citation>
    <scope>NUCLEOTIDE SEQUENCE</scope>
    <source>
        <strain evidence="1">CGMCC 1.12187</strain>
    </source>
</reference>